<organism evidence="1 2">
    <name type="scientific">Gossypium barbadense</name>
    <name type="common">Sea Island cotton</name>
    <name type="synonym">Hibiscus barbadensis</name>
    <dbReference type="NCBI Taxonomy" id="3634"/>
    <lineage>
        <taxon>Eukaryota</taxon>
        <taxon>Viridiplantae</taxon>
        <taxon>Streptophyta</taxon>
        <taxon>Embryophyta</taxon>
        <taxon>Tracheophyta</taxon>
        <taxon>Spermatophyta</taxon>
        <taxon>Magnoliopsida</taxon>
        <taxon>eudicotyledons</taxon>
        <taxon>Gunneridae</taxon>
        <taxon>Pentapetalae</taxon>
        <taxon>rosids</taxon>
        <taxon>malvids</taxon>
        <taxon>Malvales</taxon>
        <taxon>Malvaceae</taxon>
        <taxon>Malvoideae</taxon>
        <taxon>Gossypium</taxon>
    </lineage>
</organism>
<protein>
    <submittedName>
        <fullName evidence="1">Uncharacterized protein</fullName>
    </submittedName>
</protein>
<dbReference type="EMBL" id="KZ665927">
    <property type="protein sequence ID" value="PPR97106.1"/>
    <property type="molecule type" value="Genomic_DNA"/>
</dbReference>
<dbReference type="AlphaFoldDB" id="A0A2P5X191"/>
<dbReference type="Proteomes" id="UP000239757">
    <property type="component" value="Unassembled WGS sequence"/>
</dbReference>
<sequence>MGGIRPWDTGRGSNLSSSHSLCQDNLYRSIRAKRLTIHWEMLEQPVDATIEVPTFIGALEKDVSKKKGVAEIDTFWTIHMCKSTSDAARQDHQL</sequence>
<proteinExistence type="predicted"/>
<gene>
    <name evidence="1" type="ORF">GOBAR_AA23568</name>
</gene>
<reference evidence="1 2" key="1">
    <citation type="submission" date="2015-01" db="EMBL/GenBank/DDBJ databases">
        <title>Genome of allotetraploid Gossypium barbadense reveals genomic plasticity and fiber elongation in cotton evolution.</title>
        <authorList>
            <person name="Chen X."/>
            <person name="Liu X."/>
            <person name="Zhao B."/>
            <person name="Zheng H."/>
            <person name="Hu Y."/>
            <person name="Lu G."/>
            <person name="Yang C."/>
            <person name="Chen J."/>
            <person name="Shan C."/>
            <person name="Zhang L."/>
            <person name="Zhou Y."/>
            <person name="Wang L."/>
            <person name="Guo W."/>
            <person name="Bai Y."/>
            <person name="Ruan J."/>
            <person name="Shangguan X."/>
            <person name="Mao Y."/>
            <person name="Jiang J."/>
            <person name="Zhu Y."/>
            <person name="Lei J."/>
            <person name="Kang H."/>
            <person name="Chen S."/>
            <person name="He X."/>
            <person name="Wang R."/>
            <person name="Wang Y."/>
            <person name="Chen J."/>
            <person name="Wang L."/>
            <person name="Yu S."/>
            <person name="Wang B."/>
            <person name="Wei J."/>
            <person name="Song S."/>
            <person name="Lu X."/>
            <person name="Gao Z."/>
            <person name="Gu W."/>
            <person name="Deng X."/>
            <person name="Ma D."/>
            <person name="Wang S."/>
            <person name="Liang W."/>
            <person name="Fang L."/>
            <person name="Cai C."/>
            <person name="Zhu X."/>
            <person name="Zhou B."/>
            <person name="Zhang Y."/>
            <person name="Chen Z."/>
            <person name="Xu S."/>
            <person name="Zhu R."/>
            <person name="Wang S."/>
            <person name="Zhang T."/>
            <person name="Zhao G."/>
        </authorList>
    </citation>
    <scope>NUCLEOTIDE SEQUENCE [LARGE SCALE GENOMIC DNA]</scope>
    <source>
        <strain evidence="2">cv. Xinhai21</strain>
        <tissue evidence="1">Leaf</tissue>
    </source>
</reference>
<evidence type="ECO:0000313" key="1">
    <source>
        <dbReference type="EMBL" id="PPR97106.1"/>
    </source>
</evidence>
<accession>A0A2P5X191</accession>
<evidence type="ECO:0000313" key="2">
    <source>
        <dbReference type="Proteomes" id="UP000239757"/>
    </source>
</evidence>
<name>A0A2P5X191_GOSBA</name>